<dbReference type="OrthoDB" id="2287871at2759"/>
<dbReference type="EMBL" id="RBNI01002452">
    <property type="protein sequence ID" value="RUP49270.1"/>
    <property type="molecule type" value="Genomic_DNA"/>
</dbReference>
<evidence type="ECO:0000313" key="1">
    <source>
        <dbReference type="EMBL" id="RUP49270.1"/>
    </source>
</evidence>
<sequence length="289" mass="31476">METPQFTETPQSTETDTILHQTFAGFKDALDNVYDSTIQKMKRSASVSDNHTEATDILSTHVPANDVFVPTKKPSSRRHTINLPPTSETYHLHEHSLSPEKLGIVGYVKDVGNFIKDVAHDLTDKVRNAPPLHTLPHPSIFLPADEGLGVWEVDPILDGNKPNAQDGDLAAQSDTGPATEPHHLTPSIPVNTVQAALEITAKESHTGSILEATTRLFPQLQDSPLGSPKNEGVGRHEWRPLHPEDHHGDFLRDIREAHHGAAGGERTAGADEGRRNVTWMMGASIGNGT</sequence>
<keyword evidence="2" id="KW-1185">Reference proteome</keyword>
<dbReference type="Proteomes" id="UP000268093">
    <property type="component" value="Unassembled WGS sequence"/>
</dbReference>
<protein>
    <submittedName>
        <fullName evidence="1">Uncharacterized protein</fullName>
    </submittedName>
</protein>
<dbReference type="AlphaFoldDB" id="A0A433DEH1"/>
<accession>A0A433DEH1</accession>
<proteinExistence type="predicted"/>
<gene>
    <name evidence="1" type="ORF">BC936DRAFT_142906</name>
</gene>
<organism evidence="1 2">
    <name type="scientific">Jimgerdemannia flammicorona</name>
    <dbReference type="NCBI Taxonomy" id="994334"/>
    <lineage>
        <taxon>Eukaryota</taxon>
        <taxon>Fungi</taxon>
        <taxon>Fungi incertae sedis</taxon>
        <taxon>Mucoromycota</taxon>
        <taxon>Mucoromycotina</taxon>
        <taxon>Endogonomycetes</taxon>
        <taxon>Endogonales</taxon>
        <taxon>Endogonaceae</taxon>
        <taxon>Jimgerdemannia</taxon>
    </lineage>
</organism>
<name>A0A433DEH1_9FUNG</name>
<evidence type="ECO:0000313" key="2">
    <source>
        <dbReference type="Proteomes" id="UP000268093"/>
    </source>
</evidence>
<comment type="caution">
    <text evidence="1">The sequence shown here is derived from an EMBL/GenBank/DDBJ whole genome shotgun (WGS) entry which is preliminary data.</text>
</comment>
<reference evidence="1 2" key="1">
    <citation type="journal article" date="2018" name="New Phytol.">
        <title>Phylogenomics of Endogonaceae and evolution of mycorrhizas within Mucoromycota.</title>
        <authorList>
            <person name="Chang Y."/>
            <person name="Desiro A."/>
            <person name="Na H."/>
            <person name="Sandor L."/>
            <person name="Lipzen A."/>
            <person name="Clum A."/>
            <person name="Barry K."/>
            <person name="Grigoriev I.V."/>
            <person name="Martin F.M."/>
            <person name="Stajich J.E."/>
            <person name="Smith M.E."/>
            <person name="Bonito G."/>
            <person name="Spatafora J.W."/>
        </authorList>
    </citation>
    <scope>NUCLEOTIDE SEQUENCE [LARGE SCALE GENOMIC DNA]</scope>
    <source>
        <strain evidence="1 2">GMNB39</strain>
    </source>
</reference>